<dbReference type="EMBL" id="BAAARK010000004">
    <property type="protein sequence ID" value="GAA2654213.1"/>
    <property type="molecule type" value="Genomic_DNA"/>
</dbReference>
<feature type="region of interest" description="Disordered" evidence="1">
    <location>
        <begin position="131"/>
        <end position="196"/>
    </location>
</feature>
<keyword evidence="3" id="KW-1185">Reference proteome</keyword>
<evidence type="ECO:0000313" key="3">
    <source>
        <dbReference type="Proteomes" id="UP001500994"/>
    </source>
</evidence>
<accession>A0ABN3RJP1</accession>
<name>A0ABN3RJP1_9ACTN</name>
<feature type="compositionally biased region" description="Low complexity" evidence="1">
    <location>
        <begin position="160"/>
        <end position="179"/>
    </location>
</feature>
<protein>
    <submittedName>
        <fullName evidence="2">Uncharacterized protein</fullName>
    </submittedName>
</protein>
<dbReference type="Proteomes" id="UP001500994">
    <property type="component" value="Unassembled WGS sequence"/>
</dbReference>
<reference evidence="2 3" key="1">
    <citation type="journal article" date="2019" name="Int. J. Syst. Evol. Microbiol.">
        <title>The Global Catalogue of Microorganisms (GCM) 10K type strain sequencing project: providing services to taxonomists for standard genome sequencing and annotation.</title>
        <authorList>
            <consortium name="The Broad Institute Genomics Platform"/>
            <consortium name="The Broad Institute Genome Sequencing Center for Infectious Disease"/>
            <person name="Wu L."/>
            <person name="Ma J."/>
        </authorList>
    </citation>
    <scope>NUCLEOTIDE SEQUENCE [LARGE SCALE GENOMIC DNA]</scope>
    <source>
        <strain evidence="2 3">JCM 16374</strain>
    </source>
</reference>
<organism evidence="2 3">
    <name type="scientific">Streptomyces lunalinharesii</name>
    <dbReference type="NCBI Taxonomy" id="333384"/>
    <lineage>
        <taxon>Bacteria</taxon>
        <taxon>Bacillati</taxon>
        <taxon>Actinomycetota</taxon>
        <taxon>Actinomycetes</taxon>
        <taxon>Kitasatosporales</taxon>
        <taxon>Streptomycetaceae</taxon>
        <taxon>Streptomyces</taxon>
    </lineage>
</organism>
<sequence length="196" mass="19135">MGAETALLTGPAALVFAGAVGTVPLAPEVEQVTVTEPAENVAEPVSVAPKACPAGDTVVDAAAVRAPGEAAAGPVTARVSPRAAARPADAVSTVRGRCCAITVSFVRVCARGPGPSEGEGRGGAVVVCGGAGVRDPQGVGTRREGARTARRSAREGGDGSAPRGRGRAGAVSRAGAADVLRAGRPGDRRAAVRTAS</sequence>
<gene>
    <name evidence="2" type="ORF">GCM10009864_19140</name>
</gene>
<evidence type="ECO:0000256" key="1">
    <source>
        <dbReference type="SAM" id="MobiDB-lite"/>
    </source>
</evidence>
<feature type="compositionally biased region" description="Basic and acidic residues" evidence="1">
    <location>
        <begin position="141"/>
        <end position="157"/>
    </location>
</feature>
<proteinExistence type="predicted"/>
<comment type="caution">
    <text evidence="2">The sequence shown here is derived from an EMBL/GenBank/DDBJ whole genome shotgun (WGS) entry which is preliminary data.</text>
</comment>
<evidence type="ECO:0000313" key="2">
    <source>
        <dbReference type="EMBL" id="GAA2654213.1"/>
    </source>
</evidence>